<sequence>MSCNNSINIFLLGLVSGMTSDIRGSSIDQQELMTFAYAFSVTILVVFGIISNIFSIDALKQIEIRSSTVGLYLIVYSCFSIFGLILVECRLIRMLKAFSYVASFIICNVVSGLASIITRICLWMSAFIAIQRALQSFEANHLINKIRSRSFVIKQIVVLIITMILMHIHELIYRISVSDPLLKGNYICQIKYPPPLLTMNTIFSFIHLFVPLSLNVFADCLILTLISRRRATLHQTSYWNQWKKHFRRHCHLFLAPTLATICISPQLILTMLFSCVDASIKWLLRLNTSVNLIIYIHQASTFFIFILPSESYFRSFKTQSHLGKLIVRYCRLNNRINPILTTTGRSLMETRNRKAAATIELNQIQKTDN</sequence>
<evidence type="ECO:0000313" key="8">
    <source>
        <dbReference type="EMBL" id="CAF1440573.1"/>
    </source>
</evidence>
<dbReference type="EMBL" id="CAJNOH010001136">
    <property type="protein sequence ID" value="CAF1180422.1"/>
    <property type="molecule type" value="Genomic_DNA"/>
</dbReference>
<feature type="transmembrane region" description="Helical" evidence="5">
    <location>
        <begin position="99"/>
        <end position="130"/>
    </location>
</feature>
<feature type="transmembrane region" description="Helical" evidence="5">
    <location>
        <begin position="34"/>
        <end position="56"/>
    </location>
</feature>
<keyword evidence="2 5" id="KW-0812">Transmembrane</keyword>
<dbReference type="SUPFAM" id="SSF81321">
    <property type="entry name" value="Family A G protein-coupled receptor-like"/>
    <property type="match status" value="1"/>
</dbReference>
<evidence type="ECO:0000256" key="4">
    <source>
        <dbReference type="ARBA" id="ARBA00023136"/>
    </source>
</evidence>
<dbReference type="EMBL" id="CAJNOL010001942">
    <property type="protein sequence ID" value="CAF1440573.1"/>
    <property type="molecule type" value="Genomic_DNA"/>
</dbReference>
<dbReference type="Proteomes" id="UP000663854">
    <property type="component" value="Unassembled WGS sequence"/>
</dbReference>
<keyword evidence="9" id="KW-1185">Reference proteome</keyword>
<evidence type="ECO:0000256" key="1">
    <source>
        <dbReference type="ARBA" id="ARBA00004370"/>
    </source>
</evidence>
<name>A0A815NN93_9BILA</name>
<evidence type="ECO:0000256" key="3">
    <source>
        <dbReference type="ARBA" id="ARBA00022989"/>
    </source>
</evidence>
<feature type="transmembrane region" description="Helical" evidence="5">
    <location>
        <begin position="68"/>
        <end position="87"/>
    </location>
</feature>
<evidence type="ECO:0000256" key="5">
    <source>
        <dbReference type="SAM" id="Phobius"/>
    </source>
</evidence>
<feature type="transmembrane region" description="Helical" evidence="5">
    <location>
        <begin position="293"/>
        <end position="313"/>
    </location>
</feature>
<evidence type="ECO:0000259" key="6">
    <source>
        <dbReference type="PROSITE" id="PS50262"/>
    </source>
</evidence>
<dbReference type="InterPro" id="IPR017452">
    <property type="entry name" value="GPCR_Rhodpsn_7TM"/>
</dbReference>
<keyword evidence="4 5" id="KW-0472">Membrane</keyword>
<reference evidence="8" key="1">
    <citation type="submission" date="2021-02" db="EMBL/GenBank/DDBJ databases">
        <authorList>
            <person name="Nowell W R."/>
        </authorList>
    </citation>
    <scope>NUCLEOTIDE SEQUENCE</scope>
</reference>
<comment type="subcellular location">
    <subcellularLocation>
        <location evidence="1">Membrane</location>
    </subcellularLocation>
</comment>
<dbReference type="PROSITE" id="PS50262">
    <property type="entry name" value="G_PROTEIN_RECEP_F1_2"/>
    <property type="match status" value="1"/>
</dbReference>
<feature type="transmembrane region" description="Helical" evidence="5">
    <location>
        <begin position="151"/>
        <end position="172"/>
    </location>
</feature>
<dbReference type="Gene3D" id="1.20.1070.10">
    <property type="entry name" value="Rhodopsin 7-helix transmembrane proteins"/>
    <property type="match status" value="1"/>
</dbReference>
<keyword evidence="3 5" id="KW-1133">Transmembrane helix</keyword>
<feature type="transmembrane region" description="Helical" evidence="5">
    <location>
        <begin position="202"/>
        <end position="226"/>
    </location>
</feature>
<dbReference type="AlphaFoldDB" id="A0A815NN93"/>
<organism evidence="8 9">
    <name type="scientific">Rotaria sordida</name>
    <dbReference type="NCBI Taxonomy" id="392033"/>
    <lineage>
        <taxon>Eukaryota</taxon>
        <taxon>Metazoa</taxon>
        <taxon>Spiralia</taxon>
        <taxon>Gnathifera</taxon>
        <taxon>Rotifera</taxon>
        <taxon>Eurotatoria</taxon>
        <taxon>Bdelloidea</taxon>
        <taxon>Philodinida</taxon>
        <taxon>Philodinidae</taxon>
        <taxon>Rotaria</taxon>
    </lineage>
</organism>
<feature type="domain" description="G-protein coupled receptors family 1 profile" evidence="6">
    <location>
        <begin position="51"/>
        <end position="305"/>
    </location>
</feature>
<evidence type="ECO:0000313" key="9">
    <source>
        <dbReference type="Proteomes" id="UP000663870"/>
    </source>
</evidence>
<dbReference type="Proteomes" id="UP000663870">
    <property type="component" value="Unassembled WGS sequence"/>
</dbReference>
<comment type="caution">
    <text evidence="8">The sequence shown here is derived from an EMBL/GenBank/DDBJ whole genome shotgun (WGS) entry which is preliminary data.</text>
</comment>
<protein>
    <recommendedName>
        <fullName evidence="6">G-protein coupled receptors family 1 profile domain-containing protein</fullName>
    </recommendedName>
</protein>
<accession>A0A815NN93</accession>
<proteinExistence type="predicted"/>
<evidence type="ECO:0000313" key="7">
    <source>
        <dbReference type="EMBL" id="CAF1180422.1"/>
    </source>
</evidence>
<feature type="transmembrane region" description="Helical" evidence="5">
    <location>
        <begin position="252"/>
        <end position="273"/>
    </location>
</feature>
<evidence type="ECO:0000256" key="2">
    <source>
        <dbReference type="ARBA" id="ARBA00022692"/>
    </source>
</evidence>
<gene>
    <name evidence="8" type="ORF">JXQ802_LOCUS36976</name>
    <name evidence="7" type="ORF">PYM288_LOCUS23776</name>
</gene>
<dbReference type="GO" id="GO:0016020">
    <property type="term" value="C:membrane"/>
    <property type="evidence" value="ECO:0007669"/>
    <property type="project" value="UniProtKB-SubCell"/>
</dbReference>